<evidence type="ECO:0000313" key="6">
    <source>
        <dbReference type="Proteomes" id="UP001152320"/>
    </source>
</evidence>
<dbReference type="Pfam" id="PF03184">
    <property type="entry name" value="DDE_1"/>
    <property type="match status" value="1"/>
</dbReference>
<keyword evidence="2" id="KW-0238">DNA-binding</keyword>
<protein>
    <recommendedName>
        <fullName evidence="4">HTH CENPB-type domain-containing protein</fullName>
    </recommendedName>
</protein>
<organism evidence="5 6">
    <name type="scientific">Holothuria leucospilota</name>
    <name type="common">Black long sea cucumber</name>
    <name type="synonym">Mertensiothuria leucospilota</name>
    <dbReference type="NCBI Taxonomy" id="206669"/>
    <lineage>
        <taxon>Eukaryota</taxon>
        <taxon>Metazoa</taxon>
        <taxon>Echinodermata</taxon>
        <taxon>Eleutherozoa</taxon>
        <taxon>Echinozoa</taxon>
        <taxon>Holothuroidea</taxon>
        <taxon>Aspidochirotacea</taxon>
        <taxon>Aspidochirotida</taxon>
        <taxon>Holothuriidae</taxon>
        <taxon>Holothuria</taxon>
    </lineage>
</organism>
<reference evidence="5" key="1">
    <citation type="submission" date="2021-10" db="EMBL/GenBank/DDBJ databases">
        <title>Tropical sea cucumber genome reveals ecological adaptation and Cuvierian tubules defense mechanism.</title>
        <authorList>
            <person name="Chen T."/>
        </authorList>
    </citation>
    <scope>NUCLEOTIDE SEQUENCE</scope>
    <source>
        <strain evidence="5">Nanhai2018</strain>
        <tissue evidence="5">Muscle</tissue>
    </source>
</reference>
<dbReference type="InterPro" id="IPR006600">
    <property type="entry name" value="HTH_CenpB_DNA-bd_dom"/>
</dbReference>
<dbReference type="AlphaFoldDB" id="A0A9Q1CPD3"/>
<feature type="domain" description="HTH CENPB-type" evidence="4">
    <location>
        <begin position="48"/>
        <end position="123"/>
    </location>
</feature>
<gene>
    <name evidence="5" type="ORF">HOLleu_01713</name>
</gene>
<dbReference type="InterPro" id="IPR004875">
    <property type="entry name" value="DDE_SF_endonuclease_dom"/>
</dbReference>
<dbReference type="InterPro" id="IPR050863">
    <property type="entry name" value="CenT-Element_Derived"/>
</dbReference>
<evidence type="ECO:0000256" key="3">
    <source>
        <dbReference type="ARBA" id="ARBA00023242"/>
    </source>
</evidence>
<accession>A0A9Q1CPD3</accession>
<sequence length="392" mass="44050">MSSVTESIVKAVEKVRQGHYSARQALKEFKIPKTTLLDKLKGRTPVLTTQGPSPVLTHGEEERLVQWIFEMNRVGYGQTRRELTLTVTKILDDDGRISPFKDNMPGPHWFRGFLKRHPTVVERVGETLGKERAMVTVKSLEKWFTDYEAYMKSPEVDDGESILKDGSRIFNCDESGFSLTGKNEKALAPRGSKNIYQISSSDKRQITVLACMNATSFFSEPKLIFPNNRFRYNPLEGAPESWCVGRSSNGWTNSEVFYGWVANHFLPGIKQRAITLPVVLLVDGHSSHISIETATFCKENKIFLYCLPAHSSHILQPCDLSLFGSLKGAWRRHVKAWRSEHVGSNITKLNFASVFAKACTEFTGQDKQLSQKGFRAAGVSFLSTPLHLTGKS</sequence>
<dbReference type="OrthoDB" id="71166at2759"/>
<keyword evidence="6" id="KW-1185">Reference proteome</keyword>
<dbReference type="Gene3D" id="3.30.420.10">
    <property type="entry name" value="Ribonuclease H-like superfamily/Ribonuclease H"/>
    <property type="match status" value="1"/>
</dbReference>
<dbReference type="GO" id="GO:0003677">
    <property type="term" value="F:DNA binding"/>
    <property type="evidence" value="ECO:0007669"/>
    <property type="project" value="UniProtKB-KW"/>
</dbReference>
<comment type="subcellular location">
    <subcellularLocation>
        <location evidence="1">Nucleus</location>
    </subcellularLocation>
</comment>
<dbReference type="PROSITE" id="PS51253">
    <property type="entry name" value="HTH_CENPB"/>
    <property type="match status" value="1"/>
</dbReference>
<evidence type="ECO:0000256" key="1">
    <source>
        <dbReference type="ARBA" id="ARBA00004123"/>
    </source>
</evidence>
<dbReference type="InterPro" id="IPR007889">
    <property type="entry name" value="HTH_Psq"/>
</dbReference>
<evidence type="ECO:0000256" key="2">
    <source>
        <dbReference type="ARBA" id="ARBA00023125"/>
    </source>
</evidence>
<proteinExistence type="predicted"/>
<dbReference type="PANTHER" id="PTHR19303">
    <property type="entry name" value="TRANSPOSON"/>
    <property type="match status" value="1"/>
</dbReference>
<evidence type="ECO:0000313" key="5">
    <source>
        <dbReference type="EMBL" id="KAJ8049117.1"/>
    </source>
</evidence>
<keyword evidence="3" id="KW-0539">Nucleus</keyword>
<dbReference type="Pfam" id="PF05225">
    <property type="entry name" value="HTH_psq"/>
    <property type="match status" value="1"/>
</dbReference>
<evidence type="ECO:0000259" key="4">
    <source>
        <dbReference type="PROSITE" id="PS51253"/>
    </source>
</evidence>
<dbReference type="PANTHER" id="PTHR19303:SF74">
    <property type="entry name" value="POGO TRANSPOSABLE ELEMENT WITH KRAB DOMAIN"/>
    <property type="match status" value="1"/>
</dbReference>
<dbReference type="Proteomes" id="UP001152320">
    <property type="component" value="Chromosome 1"/>
</dbReference>
<name>A0A9Q1CPD3_HOLLE</name>
<dbReference type="SUPFAM" id="SSF46689">
    <property type="entry name" value="Homeodomain-like"/>
    <property type="match status" value="1"/>
</dbReference>
<dbReference type="Gene3D" id="1.10.10.60">
    <property type="entry name" value="Homeodomain-like"/>
    <property type="match status" value="1"/>
</dbReference>
<dbReference type="InterPro" id="IPR036397">
    <property type="entry name" value="RNaseH_sf"/>
</dbReference>
<comment type="caution">
    <text evidence="5">The sequence shown here is derived from an EMBL/GenBank/DDBJ whole genome shotgun (WGS) entry which is preliminary data.</text>
</comment>
<dbReference type="EMBL" id="JAIZAY010000001">
    <property type="protein sequence ID" value="KAJ8049117.1"/>
    <property type="molecule type" value="Genomic_DNA"/>
</dbReference>
<dbReference type="GO" id="GO:0005634">
    <property type="term" value="C:nucleus"/>
    <property type="evidence" value="ECO:0007669"/>
    <property type="project" value="UniProtKB-SubCell"/>
</dbReference>
<dbReference type="InterPro" id="IPR009057">
    <property type="entry name" value="Homeodomain-like_sf"/>
</dbReference>